<evidence type="ECO:0000256" key="1">
    <source>
        <dbReference type="ARBA" id="ARBA00009179"/>
    </source>
</evidence>
<comment type="similarity">
    <text evidence="1 5">Belongs to the peptidase S41A family.</text>
</comment>
<feature type="chain" id="PRO_5004016186" evidence="6">
    <location>
        <begin position="24"/>
        <end position="452"/>
    </location>
</feature>
<dbReference type="EMBL" id="CP003804">
    <property type="protein sequence ID" value="AGF47914.1"/>
    <property type="molecule type" value="Genomic_DNA"/>
</dbReference>
<dbReference type="FunFam" id="2.30.42.10:FF:000063">
    <property type="entry name" value="Peptidase, S41 family"/>
    <property type="match status" value="1"/>
</dbReference>
<dbReference type="SMART" id="SM00245">
    <property type="entry name" value="TSPc"/>
    <property type="match status" value="1"/>
</dbReference>
<dbReference type="GO" id="GO:0006508">
    <property type="term" value="P:proteolysis"/>
    <property type="evidence" value="ECO:0007669"/>
    <property type="project" value="UniProtKB-KW"/>
</dbReference>
<dbReference type="STRING" id="1208918.CDEE_0067"/>
<dbReference type="InterPro" id="IPR005151">
    <property type="entry name" value="Tail-specific_protease"/>
</dbReference>
<dbReference type="GO" id="GO:0030288">
    <property type="term" value="C:outer membrane-bounded periplasmic space"/>
    <property type="evidence" value="ECO:0007669"/>
    <property type="project" value="TreeGrafter"/>
</dbReference>
<organism evidence="8 9">
    <name type="scientific">Candidatus Kinetoplastidibacterium crithidiae TCC036E</name>
    <dbReference type="NCBI Taxonomy" id="1208918"/>
    <lineage>
        <taxon>Bacteria</taxon>
        <taxon>Pseudomonadati</taxon>
        <taxon>Pseudomonadota</taxon>
        <taxon>Betaproteobacteria</taxon>
        <taxon>Candidatus Kinetoplastidibacterium</taxon>
    </lineage>
</organism>
<dbReference type="CDD" id="cd06782">
    <property type="entry name" value="cpPDZ_CPP-like"/>
    <property type="match status" value="1"/>
</dbReference>
<dbReference type="HOGENOM" id="CLU_017295_1_1_4"/>
<dbReference type="InterPro" id="IPR041489">
    <property type="entry name" value="PDZ_6"/>
</dbReference>
<dbReference type="InterPro" id="IPR004447">
    <property type="entry name" value="Peptidase_S41A"/>
</dbReference>
<keyword evidence="9" id="KW-1185">Reference proteome</keyword>
<dbReference type="PATRIC" id="fig|1208918.3.peg.613"/>
<accession>M1LXH8</accession>
<protein>
    <submittedName>
        <fullName evidence="8">Carboxyl-terminal processing protease</fullName>
        <ecNumber evidence="8">3.4.21.102</ecNumber>
    </submittedName>
</protein>
<dbReference type="SUPFAM" id="SSF52096">
    <property type="entry name" value="ClpP/crotonase"/>
    <property type="match status" value="1"/>
</dbReference>
<evidence type="ECO:0000313" key="8">
    <source>
        <dbReference type="EMBL" id="AGF47914.1"/>
    </source>
</evidence>
<dbReference type="RefSeq" id="WP_015389176.1">
    <property type="nucleotide sequence ID" value="NC_020283.1"/>
</dbReference>
<dbReference type="InterPro" id="IPR055210">
    <property type="entry name" value="CtpA/B_N"/>
</dbReference>
<dbReference type="InterPro" id="IPR001478">
    <property type="entry name" value="PDZ"/>
</dbReference>
<evidence type="ECO:0000259" key="7">
    <source>
        <dbReference type="PROSITE" id="PS50106"/>
    </source>
</evidence>
<dbReference type="InterPro" id="IPR029045">
    <property type="entry name" value="ClpP/crotonase-like_dom_sf"/>
</dbReference>
<dbReference type="Gene3D" id="2.30.42.10">
    <property type="match status" value="1"/>
</dbReference>
<evidence type="ECO:0000256" key="2">
    <source>
        <dbReference type="ARBA" id="ARBA00022670"/>
    </source>
</evidence>
<dbReference type="GO" id="GO:0004252">
    <property type="term" value="F:serine-type endopeptidase activity"/>
    <property type="evidence" value="ECO:0007669"/>
    <property type="project" value="UniProtKB-EC"/>
</dbReference>
<evidence type="ECO:0000313" key="9">
    <source>
        <dbReference type="Proteomes" id="UP000011686"/>
    </source>
</evidence>
<dbReference type="Pfam" id="PF03572">
    <property type="entry name" value="Peptidase_S41"/>
    <property type="match status" value="1"/>
</dbReference>
<dbReference type="AlphaFoldDB" id="M1LXH8"/>
<feature type="domain" description="PDZ" evidence="7">
    <location>
        <begin position="88"/>
        <end position="156"/>
    </location>
</feature>
<dbReference type="SUPFAM" id="SSF50156">
    <property type="entry name" value="PDZ domain-like"/>
    <property type="match status" value="1"/>
</dbReference>
<keyword evidence="2 5" id="KW-0645">Protease</keyword>
<dbReference type="MEROPS" id="S41.004"/>
<dbReference type="EC" id="3.4.21.102" evidence="8"/>
<dbReference type="Proteomes" id="UP000011686">
    <property type="component" value="Chromosome"/>
</dbReference>
<dbReference type="KEGG" id="kct:CDEE_0067"/>
<proteinExistence type="inferred from homology"/>
<keyword evidence="6" id="KW-0732">Signal</keyword>
<dbReference type="InterPro" id="IPR036034">
    <property type="entry name" value="PDZ_sf"/>
</dbReference>
<dbReference type="Gene3D" id="3.90.226.10">
    <property type="entry name" value="2-enoyl-CoA Hydratase, Chain A, domain 1"/>
    <property type="match status" value="1"/>
</dbReference>
<dbReference type="SMART" id="SM00228">
    <property type="entry name" value="PDZ"/>
    <property type="match status" value="1"/>
</dbReference>
<sequence length="452" mass="50787">MKIKRLFIFLVLCCCFTILFFNARSGSLPQKSYSVLPLDELRYFSNVFAIIKNNYVENIDDKVMIDNAISGMASNLDPHSSYLNMDDYKEIQSVTNGKFGGLGIEVSFIDGLINVISVIEGSPADLAGIIQGDQIIKIDHVLTQRMTLHEAVKMMRGEPGSSVVLSILRQKPDTILVFNIVREVVKIDSVRSKMINGDVLYMRIMHFQEKTMLEMIEHFKQMNNQKEIRALILDLRDNPGGLLSSAIEVAGVFLDSEALIVSTRGRTVESNIDYFSCNECCYSSFTNIRSSLRNIPMLVLVNSGSASASEIVAGAIQDYDRAKIFGDITFGKGSVQAVLPLDNFTGLKLTISRYFTPLGKSIQAEGIHPDYIIIDDSSSALSFKRREVDLKGHLSNINDNLLPEIDMRESQINQFHVRKDFNFGDDNDFQLKQAIHIFFDLLSDNEDSRKKD</sequence>
<dbReference type="eggNOG" id="COG0793">
    <property type="taxonomic scope" value="Bacteria"/>
</dbReference>
<dbReference type="NCBIfam" id="TIGR00225">
    <property type="entry name" value="prc"/>
    <property type="match status" value="1"/>
</dbReference>
<gene>
    <name evidence="8" type="ORF">CDEE_0067</name>
</gene>
<dbReference type="Gene3D" id="3.30.750.44">
    <property type="match status" value="1"/>
</dbReference>
<reference evidence="8 9" key="1">
    <citation type="journal article" date="2013" name="Genome Biol. Evol.">
        <title>Genome evolution and phylogenomic analysis of candidatus kinetoplastibacterium, the betaproteobacterial endosymbionts of strigomonas and angomonas.</title>
        <authorList>
            <person name="Alves J.M."/>
            <person name="Serrano M.G."/>
            <person name="Maia da Silva F."/>
            <person name="Voegtly L.J."/>
            <person name="Matveyev A.V."/>
            <person name="Teixeira M.M."/>
            <person name="Camargo E.P."/>
            <person name="Buck G.A."/>
        </authorList>
    </citation>
    <scope>NUCLEOTIDE SEQUENCE [LARGE SCALE GENOMIC DNA]</scope>
    <source>
        <strain evidence="8 9">TCC036E</strain>
    </source>
</reference>
<evidence type="ECO:0000256" key="5">
    <source>
        <dbReference type="RuleBase" id="RU004404"/>
    </source>
</evidence>
<keyword evidence="4 5" id="KW-0720">Serine protease</keyword>
<keyword evidence="3 5" id="KW-0378">Hydrolase</keyword>
<dbReference type="PANTHER" id="PTHR32060">
    <property type="entry name" value="TAIL-SPECIFIC PROTEASE"/>
    <property type="match status" value="1"/>
</dbReference>
<evidence type="ECO:0000256" key="3">
    <source>
        <dbReference type="ARBA" id="ARBA00022801"/>
    </source>
</evidence>
<dbReference type="Pfam" id="PF17820">
    <property type="entry name" value="PDZ_6"/>
    <property type="match status" value="1"/>
</dbReference>
<dbReference type="PROSITE" id="PS50106">
    <property type="entry name" value="PDZ"/>
    <property type="match status" value="1"/>
</dbReference>
<name>M1LXH8_9PROT</name>
<evidence type="ECO:0000256" key="4">
    <source>
        <dbReference type="ARBA" id="ARBA00022825"/>
    </source>
</evidence>
<dbReference type="PANTHER" id="PTHR32060:SF30">
    <property type="entry name" value="CARBOXY-TERMINAL PROCESSING PROTEASE CTPA"/>
    <property type="match status" value="1"/>
</dbReference>
<dbReference type="Pfam" id="PF22694">
    <property type="entry name" value="CtpB_N-like"/>
    <property type="match status" value="1"/>
</dbReference>
<evidence type="ECO:0000256" key="6">
    <source>
        <dbReference type="SAM" id="SignalP"/>
    </source>
</evidence>
<feature type="signal peptide" evidence="6">
    <location>
        <begin position="1"/>
        <end position="23"/>
    </location>
</feature>
<dbReference type="GO" id="GO:0007165">
    <property type="term" value="P:signal transduction"/>
    <property type="evidence" value="ECO:0007669"/>
    <property type="project" value="TreeGrafter"/>
</dbReference>
<dbReference type="CDD" id="cd07560">
    <property type="entry name" value="Peptidase_S41_CPP"/>
    <property type="match status" value="1"/>
</dbReference>